<organism evidence="3 4">
    <name type="scientific">Mucilaginibacter gotjawali</name>
    <dbReference type="NCBI Taxonomy" id="1550579"/>
    <lineage>
        <taxon>Bacteria</taxon>
        <taxon>Pseudomonadati</taxon>
        <taxon>Bacteroidota</taxon>
        <taxon>Sphingobacteriia</taxon>
        <taxon>Sphingobacteriales</taxon>
        <taxon>Sphingobacteriaceae</taxon>
        <taxon>Mucilaginibacter</taxon>
    </lineage>
</organism>
<sequence length="265" mass="29012">MQFLKVVCVNFIILQPAYLLRLYIEMEKKKILITGASKGLGLAISKKLSSEYELILHASKKESFTHIEPGSHILCADFADSQQLADFCKKLKKEHGDSLYGVINNAGLTYDKPLNFQPEREIDAMLNVNLRAPIMICKTAMKIFSLLNKGVIINISSVVGESGNAFQSVYAATKAGIVALSRSLAQEAAALNESHHIRVLSVSPGFIETDMTAGIPEQIKEKYLNLIPAKRFGNVDDVADTIAFLLSDKASYINGTNIHINGGLI</sequence>
<dbReference type="PANTHER" id="PTHR42879">
    <property type="entry name" value="3-OXOACYL-(ACYL-CARRIER-PROTEIN) REDUCTASE"/>
    <property type="match status" value="1"/>
</dbReference>
<keyword evidence="4" id="KW-1185">Reference proteome</keyword>
<dbReference type="GO" id="GO:0004316">
    <property type="term" value="F:3-oxoacyl-[acyl-carrier-protein] reductase (NADPH) activity"/>
    <property type="evidence" value="ECO:0007669"/>
    <property type="project" value="UniProtKB-EC"/>
</dbReference>
<dbReference type="InterPro" id="IPR036291">
    <property type="entry name" value="NAD(P)-bd_dom_sf"/>
</dbReference>
<gene>
    <name evidence="3" type="primary">fabG_5</name>
    <name evidence="3" type="ORF">MgSA37_03132</name>
</gene>
<dbReference type="PROSITE" id="PS00061">
    <property type="entry name" value="ADH_SHORT"/>
    <property type="match status" value="1"/>
</dbReference>
<dbReference type="PRINTS" id="PR00080">
    <property type="entry name" value="SDRFAMILY"/>
</dbReference>
<reference evidence="3 4" key="1">
    <citation type="submission" date="2015-12" db="EMBL/GenBank/DDBJ databases">
        <title>Genome sequence of Mucilaginibacter gotjawali.</title>
        <authorList>
            <person name="Lee J.S."/>
            <person name="Lee K.C."/>
            <person name="Kim K.K."/>
            <person name="Lee B.W."/>
        </authorList>
    </citation>
    <scope>NUCLEOTIDE SEQUENCE [LARGE SCALE GENOMIC DNA]</scope>
    <source>
        <strain evidence="3 4">SA3-7</strain>
    </source>
</reference>
<evidence type="ECO:0000256" key="1">
    <source>
        <dbReference type="ARBA" id="ARBA00006484"/>
    </source>
</evidence>
<dbReference type="InterPro" id="IPR050259">
    <property type="entry name" value="SDR"/>
</dbReference>
<dbReference type="EC" id="1.1.1.100" evidence="3"/>
<name>A0A0X8X3C5_9SPHI</name>
<dbReference type="SUPFAM" id="SSF51735">
    <property type="entry name" value="NAD(P)-binding Rossmann-fold domains"/>
    <property type="match status" value="1"/>
</dbReference>
<proteinExistence type="inferred from homology"/>
<dbReference type="PRINTS" id="PR00081">
    <property type="entry name" value="GDHRDH"/>
</dbReference>
<dbReference type="Pfam" id="PF13561">
    <property type="entry name" value="adh_short_C2"/>
    <property type="match status" value="1"/>
</dbReference>
<keyword evidence="2 3" id="KW-0560">Oxidoreductase</keyword>
<dbReference type="PANTHER" id="PTHR42879:SF2">
    <property type="entry name" value="3-OXOACYL-[ACYL-CARRIER-PROTEIN] REDUCTASE FABG"/>
    <property type="match status" value="1"/>
</dbReference>
<protein>
    <submittedName>
        <fullName evidence="3">3-oxoacyl-[acyl-carrier-protein] reductase FabG</fullName>
        <ecNumber evidence="3">1.1.1.100</ecNumber>
    </submittedName>
</protein>
<dbReference type="EMBL" id="AP017313">
    <property type="protein sequence ID" value="BAU54952.1"/>
    <property type="molecule type" value="Genomic_DNA"/>
</dbReference>
<dbReference type="FunFam" id="3.40.50.720:FF:000173">
    <property type="entry name" value="3-oxoacyl-[acyl-carrier protein] reductase"/>
    <property type="match status" value="1"/>
</dbReference>
<comment type="similarity">
    <text evidence="1">Belongs to the short-chain dehydrogenases/reductases (SDR) family.</text>
</comment>
<evidence type="ECO:0000256" key="2">
    <source>
        <dbReference type="ARBA" id="ARBA00023002"/>
    </source>
</evidence>
<dbReference type="GO" id="GO:0032787">
    <property type="term" value="P:monocarboxylic acid metabolic process"/>
    <property type="evidence" value="ECO:0007669"/>
    <property type="project" value="UniProtKB-ARBA"/>
</dbReference>
<evidence type="ECO:0000313" key="4">
    <source>
        <dbReference type="Proteomes" id="UP000218263"/>
    </source>
</evidence>
<evidence type="ECO:0000313" key="3">
    <source>
        <dbReference type="EMBL" id="BAU54952.1"/>
    </source>
</evidence>
<dbReference type="Proteomes" id="UP000218263">
    <property type="component" value="Chromosome"/>
</dbReference>
<accession>A0A0X8X3C5</accession>
<dbReference type="Gene3D" id="3.40.50.720">
    <property type="entry name" value="NAD(P)-binding Rossmann-like Domain"/>
    <property type="match status" value="1"/>
</dbReference>
<dbReference type="KEGG" id="mgot:MgSA37_03132"/>
<dbReference type="InterPro" id="IPR020904">
    <property type="entry name" value="Sc_DH/Rdtase_CS"/>
</dbReference>
<dbReference type="InterPro" id="IPR002347">
    <property type="entry name" value="SDR_fam"/>
</dbReference>
<dbReference type="AlphaFoldDB" id="A0A0X8X3C5"/>